<dbReference type="EMBL" id="CP001968">
    <property type="protein sequence ID" value="ADD67978.1"/>
    <property type="molecule type" value="Genomic_DNA"/>
</dbReference>
<sequence precursor="true">MKKLIIILIFMVSSISVYGAEKAGIIENFEGRVQIYDGTSPRPENVTETKTEIYEHNRVATKREATALLKFINEDKIALAENSVLTVESTNTYAPEAGRVVFSIKTRGKTSGVNISLTTAVIGVKGTKFVVDTSETGRNAIFLKEGELEVTSKEGNFKKYSEVQIDEYEAYVKKMMGEYDQYVKDLQENFVEYVHNFKMKAGSAFAIDGSEVHEIKFNKDIEQAFYLLNDVE</sequence>
<dbReference type="STRING" id="522772.Dacet_1206"/>
<feature type="domain" description="FecR protein" evidence="2">
    <location>
        <begin position="58"/>
        <end position="136"/>
    </location>
</feature>
<dbReference type="PANTHER" id="PTHR38731">
    <property type="entry name" value="LIPL45-RELATED LIPOPROTEIN-RELATED"/>
    <property type="match status" value="1"/>
</dbReference>
<evidence type="ECO:0000313" key="4">
    <source>
        <dbReference type="Proteomes" id="UP000002012"/>
    </source>
</evidence>
<dbReference type="InParanoid" id="D4H7H9"/>
<keyword evidence="4" id="KW-1185">Reference proteome</keyword>
<name>D4H7H9_DENA2</name>
<feature type="signal peptide" evidence="1">
    <location>
        <begin position="1"/>
        <end position="19"/>
    </location>
</feature>
<dbReference type="Proteomes" id="UP000002012">
    <property type="component" value="Chromosome"/>
</dbReference>
<dbReference type="HOGENOM" id="CLU_1193241_0_0_0"/>
<dbReference type="Gene3D" id="2.60.120.1440">
    <property type="match status" value="1"/>
</dbReference>
<dbReference type="InterPro" id="IPR006860">
    <property type="entry name" value="FecR"/>
</dbReference>
<reference evidence="3 4" key="1">
    <citation type="journal article" date="2010" name="Stand. Genomic Sci.">
        <title>Complete genome sequence of Denitrovibrio acetiphilus type strain (N2460).</title>
        <authorList>
            <person name="Kiss H."/>
            <person name="Lang E."/>
            <person name="Lapidus A."/>
            <person name="Copeland A."/>
            <person name="Nolan M."/>
            <person name="Glavina Del Rio T."/>
            <person name="Chen F."/>
            <person name="Lucas S."/>
            <person name="Tice H."/>
            <person name="Cheng J.F."/>
            <person name="Han C."/>
            <person name="Goodwin L."/>
            <person name="Pitluck S."/>
            <person name="Liolios K."/>
            <person name="Pati A."/>
            <person name="Ivanova N."/>
            <person name="Mavromatis K."/>
            <person name="Chen A."/>
            <person name="Palaniappan K."/>
            <person name="Land M."/>
            <person name="Hauser L."/>
            <person name="Chang Y.J."/>
            <person name="Jeffries C.D."/>
            <person name="Detter J.C."/>
            <person name="Brettin T."/>
            <person name="Spring S."/>
            <person name="Rohde M."/>
            <person name="Goker M."/>
            <person name="Woyke T."/>
            <person name="Bristow J."/>
            <person name="Eisen J.A."/>
            <person name="Markowitz V."/>
            <person name="Hugenholtz P."/>
            <person name="Kyrpides N.C."/>
            <person name="Klenk H.P."/>
        </authorList>
    </citation>
    <scope>NUCLEOTIDE SEQUENCE [LARGE SCALE GENOMIC DNA]</scope>
    <source>
        <strain evidence="4">DSM 12809 / NBRC 114555 / N2460</strain>
    </source>
</reference>
<dbReference type="KEGG" id="dap:Dacet_1206"/>
<gene>
    <name evidence="3" type="ordered locus">Dacet_1206</name>
</gene>
<keyword evidence="1" id="KW-0732">Signal</keyword>
<dbReference type="RefSeq" id="WP_013010500.1">
    <property type="nucleotide sequence ID" value="NC_013943.1"/>
</dbReference>
<dbReference type="PANTHER" id="PTHR38731:SF1">
    <property type="entry name" value="FECR PROTEIN DOMAIN-CONTAINING PROTEIN"/>
    <property type="match status" value="1"/>
</dbReference>
<evidence type="ECO:0000256" key="1">
    <source>
        <dbReference type="SAM" id="SignalP"/>
    </source>
</evidence>
<dbReference type="eggNOG" id="ENOG5033K2C">
    <property type="taxonomic scope" value="Bacteria"/>
</dbReference>
<organism evidence="3 4">
    <name type="scientific">Denitrovibrio acetiphilus (strain DSM 12809 / NBRC 114555 / N2460)</name>
    <dbReference type="NCBI Taxonomy" id="522772"/>
    <lineage>
        <taxon>Bacteria</taxon>
        <taxon>Pseudomonadati</taxon>
        <taxon>Deferribacterota</taxon>
        <taxon>Deferribacteres</taxon>
        <taxon>Deferribacterales</taxon>
        <taxon>Geovibrionaceae</taxon>
        <taxon>Denitrovibrio</taxon>
    </lineage>
</organism>
<feature type="chain" id="PRO_5003057814" description="FecR protein domain-containing protein" evidence="1">
    <location>
        <begin position="20"/>
        <end position="232"/>
    </location>
</feature>
<accession>D4H7H9</accession>
<dbReference type="AlphaFoldDB" id="D4H7H9"/>
<protein>
    <recommendedName>
        <fullName evidence="2">FecR protein domain-containing protein</fullName>
    </recommendedName>
</protein>
<evidence type="ECO:0000259" key="2">
    <source>
        <dbReference type="Pfam" id="PF04773"/>
    </source>
</evidence>
<dbReference type="Pfam" id="PF04773">
    <property type="entry name" value="FecR"/>
    <property type="match status" value="1"/>
</dbReference>
<dbReference type="PaxDb" id="522772-Dacet_1206"/>
<proteinExistence type="predicted"/>
<evidence type="ECO:0000313" key="3">
    <source>
        <dbReference type="EMBL" id="ADD67978.1"/>
    </source>
</evidence>